<reference evidence="4" key="1">
    <citation type="journal article" date="2010" name="Nat. Biotechnol.">
        <title>Draft genome sequence of the oilseed species Ricinus communis.</title>
        <authorList>
            <person name="Chan A.P."/>
            <person name="Crabtree J."/>
            <person name="Zhao Q."/>
            <person name="Lorenzi H."/>
            <person name="Orvis J."/>
            <person name="Puiu D."/>
            <person name="Melake-Berhan A."/>
            <person name="Jones K.M."/>
            <person name="Redman J."/>
            <person name="Chen G."/>
            <person name="Cahoon E.B."/>
            <person name="Gedil M."/>
            <person name="Stanke M."/>
            <person name="Haas B.J."/>
            <person name="Wortman J.R."/>
            <person name="Fraser-Liggett C.M."/>
            <person name="Ravel J."/>
            <person name="Rabinowicz P.D."/>
        </authorList>
    </citation>
    <scope>NUCLEOTIDE SEQUENCE [LARGE SCALE GENOMIC DNA]</scope>
    <source>
        <strain evidence="4">cv. Hale</strain>
    </source>
</reference>
<dbReference type="PROSITE" id="PS50846">
    <property type="entry name" value="HMA_2"/>
    <property type="match status" value="1"/>
</dbReference>
<dbReference type="Gene3D" id="3.30.70.100">
    <property type="match status" value="1"/>
</dbReference>
<dbReference type="AlphaFoldDB" id="B9SYN0"/>
<dbReference type="InterPro" id="IPR044526">
    <property type="entry name" value="NAKR1-3"/>
</dbReference>
<dbReference type="Pfam" id="PF00403">
    <property type="entry name" value="HMA"/>
    <property type="match status" value="1"/>
</dbReference>
<dbReference type="PANTHER" id="PTHR46119">
    <property type="entry name" value="OS08G0405700 PROTEIN"/>
    <property type="match status" value="1"/>
</dbReference>
<organism evidence="3 4">
    <name type="scientific">Ricinus communis</name>
    <name type="common">Castor bean</name>
    <dbReference type="NCBI Taxonomy" id="3988"/>
    <lineage>
        <taxon>Eukaryota</taxon>
        <taxon>Viridiplantae</taxon>
        <taxon>Streptophyta</taxon>
        <taxon>Embryophyta</taxon>
        <taxon>Tracheophyta</taxon>
        <taxon>Spermatophyta</taxon>
        <taxon>Magnoliopsida</taxon>
        <taxon>eudicotyledons</taxon>
        <taxon>Gunneridae</taxon>
        <taxon>Pentapetalae</taxon>
        <taxon>rosids</taxon>
        <taxon>fabids</taxon>
        <taxon>Malpighiales</taxon>
        <taxon>Euphorbiaceae</taxon>
        <taxon>Acalyphoideae</taxon>
        <taxon>Acalypheae</taxon>
        <taxon>Ricinus</taxon>
    </lineage>
</organism>
<dbReference type="InParanoid" id="B9SYN0"/>
<feature type="domain" description="HMA" evidence="2">
    <location>
        <begin position="205"/>
        <end position="271"/>
    </location>
</feature>
<keyword evidence="4" id="KW-1185">Reference proteome</keyword>
<dbReference type="InterPro" id="IPR006121">
    <property type="entry name" value="HMA_dom"/>
</dbReference>
<dbReference type="FunCoup" id="B9SYN0">
    <property type="interactions" value="64"/>
</dbReference>
<gene>
    <name evidence="3" type="ORF">RCOM_0787590</name>
</gene>
<evidence type="ECO:0000313" key="3">
    <source>
        <dbReference type="EMBL" id="EEF31264.1"/>
    </source>
</evidence>
<protein>
    <submittedName>
        <fullName evidence="3">Chloroplast-targeted copper chaperone, putative</fullName>
    </submittedName>
</protein>
<dbReference type="eggNOG" id="KOG1603">
    <property type="taxonomic scope" value="Eukaryota"/>
</dbReference>
<dbReference type="PANTHER" id="PTHR46119:SF12">
    <property type="entry name" value="PROTEIN SODIUM POTASSIUM ROOT DEFECTIVE 3"/>
    <property type="match status" value="1"/>
</dbReference>
<dbReference type="Proteomes" id="UP000008311">
    <property type="component" value="Unassembled WGS sequence"/>
</dbReference>
<feature type="compositionally biased region" description="Basic and acidic residues" evidence="1">
    <location>
        <begin position="69"/>
        <end position="78"/>
    </location>
</feature>
<dbReference type="EMBL" id="EQ974255">
    <property type="protein sequence ID" value="EEF31264.1"/>
    <property type="molecule type" value="Genomic_DNA"/>
</dbReference>
<dbReference type="InterPro" id="IPR036163">
    <property type="entry name" value="HMA_dom_sf"/>
</dbReference>
<name>B9SYN0_RICCO</name>
<sequence length="287" mass="31450">MDLFCSSPASTAICSSLDHRSVVHHGTRPIDHRHNSKPYATCSSSSQLPINPKPSYFERSRRTTSSSVKQRDFHRESSADEYSAANKQQDHLRRRSSADASDVRTHTGSSRHLLSDKVPYIDWISESDALILDRENQHPKARHATSKTAPARRSCSLAYYAHDDSVAKNGHASAPFPTQISTKSKLSSSNVSPALKSSSSARSRDQVVVLWVSIHCKGCEGKVRKHISKMEGVTSFSIDLATKKVTVIGNVTPLGVLASVSKVKNAQLWPYPSSSSSIPSPSPRWST</sequence>
<proteinExistence type="predicted"/>
<dbReference type="CDD" id="cd00371">
    <property type="entry name" value="HMA"/>
    <property type="match status" value="1"/>
</dbReference>
<evidence type="ECO:0000259" key="2">
    <source>
        <dbReference type="PROSITE" id="PS50846"/>
    </source>
</evidence>
<dbReference type="STRING" id="3988.B9SYN0"/>
<evidence type="ECO:0000256" key="1">
    <source>
        <dbReference type="SAM" id="MobiDB-lite"/>
    </source>
</evidence>
<evidence type="ECO:0000313" key="4">
    <source>
        <dbReference type="Proteomes" id="UP000008311"/>
    </source>
</evidence>
<accession>B9SYN0</accession>
<feature type="region of interest" description="Disordered" evidence="1">
    <location>
        <begin position="178"/>
        <end position="198"/>
    </location>
</feature>
<dbReference type="SUPFAM" id="SSF55008">
    <property type="entry name" value="HMA, heavy metal-associated domain"/>
    <property type="match status" value="1"/>
</dbReference>
<dbReference type="GO" id="GO:0046872">
    <property type="term" value="F:metal ion binding"/>
    <property type="evidence" value="ECO:0007669"/>
    <property type="project" value="InterPro"/>
</dbReference>
<feature type="region of interest" description="Disordered" evidence="1">
    <location>
        <begin position="27"/>
        <end position="110"/>
    </location>
</feature>
<feature type="compositionally biased region" description="Low complexity" evidence="1">
    <location>
        <begin position="181"/>
        <end position="198"/>
    </location>
</feature>